<keyword evidence="2" id="KW-0812">Transmembrane</keyword>
<sequence length="266" mass="29270">MSSNSEFCDAKDSSVTGIIMLFALTVMKIRTPKFRVRSATFENFNVGTPTNPSFSLRMNAEFGIKNANFGHFKYQNSTVRFFYGLTQVGELVVQKARAKARSTRKFNAVVKLSLANAAAAANTQLGNDLSSGVVRLSSKSKLNGKVELMKVLMKKKSTDMNCSMEIVTATQQLWNIVCKSTATGDGRNPLPSSPILGRSRPNPFRQNSLPLRRFRKTGFDLPGQVAGVERAAPLVGAWGQRPRKRIQISLYVLKGIFGISKPISNE</sequence>
<evidence type="ECO:0000313" key="6">
    <source>
        <dbReference type="EMBL" id="KAL2481000.1"/>
    </source>
</evidence>
<evidence type="ECO:0000256" key="3">
    <source>
        <dbReference type="ARBA" id="ARBA00022989"/>
    </source>
</evidence>
<evidence type="ECO:0000256" key="4">
    <source>
        <dbReference type="ARBA" id="ARBA00023136"/>
    </source>
</evidence>
<dbReference type="GO" id="GO:0016020">
    <property type="term" value="C:membrane"/>
    <property type="evidence" value="ECO:0007669"/>
    <property type="project" value="UniProtKB-SubCell"/>
</dbReference>
<dbReference type="PANTHER" id="PTHR31234:SF2">
    <property type="entry name" value="OS05G0199100 PROTEIN"/>
    <property type="match status" value="1"/>
</dbReference>
<proteinExistence type="predicted"/>
<accession>A0ABD1QXS9</accession>
<organism evidence="6 7">
    <name type="scientific">Abeliophyllum distichum</name>
    <dbReference type="NCBI Taxonomy" id="126358"/>
    <lineage>
        <taxon>Eukaryota</taxon>
        <taxon>Viridiplantae</taxon>
        <taxon>Streptophyta</taxon>
        <taxon>Embryophyta</taxon>
        <taxon>Tracheophyta</taxon>
        <taxon>Spermatophyta</taxon>
        <taxon>Magnoliopsida</taxon>
        <taxon>eudicotyledons</taxon>
        <taxon>Gunneridae</taxon>
        <taxon>Pentapetalae</taxon>
        <taxon>asterids</taxon>
        <taxon>lamiids</taxon>
        <taxon>Lamiales</taxon>
        <taxon>Oleaceae</taxon>
        <taxon>Forsythieae</taxon>
        <taxon>Abeliophyllum</taxon>
    </lineage>
</organism>
<evidence type="ECO:0000256" key="1">
    <source>
        <dbReference type="ARBA" id="ARBA00004167"/>
    </source>
</evidence>
<dbReference type="EMBL" id="JBFOLK010000010">
    <property type="protein sequence ID" value="KAL2481000.1"/>
    <property type="molecule type" value="Genomic_DNA"/>
</dbReference>
<dbReference type="PANTHER" id="PTHR31234">
    <property type="entry name" value="LATE EMBRYOGENESIS ABUNDANT (LEA) HYDROXYPROLINE-RICH GLYCOPROTEIN FAMILY"/>
    <property type="match status" value="1"/>
</dbReference>
<keyword evidence="3" id="KW-1133">Transmembrane helix</keyword>
<keyword evidence="4" id="KW-0472">Membrane</keyword>
<evidence type="ECO:0000256" key="2">
    <source>
        <dbReference type="ARBA" id="ARBA00022692"/>
    </source>
</evidence>
<evidence type="ECO:0000259" key="5">
    <source>
        <dbReference type="Pfam" id="PF03168"/>
    </source>
</evidence>
<comment type="caution">
    <text evidence="6">The sequence shown here is derived from an EMBL/GenBank/DDBJ whole genome shotgun (WGS) entry which is preliminary data.</text>
</comment>
<protein>
    <submittedName>
        <fullName evidence="6">Late</fullName>
    </submittedName>
</protein>
<dbReference type="Proteomes" id="UP001604336">
    <property type="component" value="Unassembled WGS sequence"/>
</dbReference>
<feature type="domain" description="Late embryogenesis abundant protein LEA-2 subgroup" evidence="5">
    <location>
        <begin position="64"/>
        <end position="163"/>
    </location>
</feature>
<gene>
    <name evidence="6" type="ORF">Adt_33966</name>
</gene>
<dbReference type="AlphaFoldDB" id="A0ABD1QXS9"/>
<name>A0ABD1QXS9_9LAMI</name>
<dbReference type="Pfam" id="PF03168">
    <property type="entry name" value="LEA_2"/>
    <property type="match status" value="1"/>
</dbReference>
<keyword evidence="7" id="KW-1185">Reference proteome</keyword>
<reference evidence="7" key="1">
    <citation type="submission" date="2024-07" db="EMBL/GenBank/DDBJ databases">
        <title>Two chromosome-level genome assemblies of Korean endemic species Abeliophyllum distichum and Forsythia ovata (Oleaceae).</title>
        <authorList>
            <person name="Jang H."/>
        </authorList>
    </citation>
    <scope>NUCLEOTIDE SEQUENCE [LARGE SCALE GENOMIC DNA]</scope>
</reference>
<evidence type="ECO:0000313" key="7">
    <source>
        <dbReference type="Proteomes" id="UP001604336"/>
    </source>
</evidence>
<comment type="subcellular location">
    <subcellularLocation>
        <location evidence="1">Membrane</location>
        <topology evidence="1">Single-pass membrane protein</topology>
    </subcellularLocation>
</comment>
<dbReference type="InterPro" id="IPR044839">
    <property type="entry name" value="NDR1-like"/>
</dbReference>
<dbReference type="InterPro" id="IPR004864">
    <property type="entry name" value="LEA_2"/>
</dbReference>